<dbReference type="InterPro" id="IPR006099">
    <property type="entry name" value="MeMalonylCoA_mutase_a/b_cat"/>
</dbReference>
<dbReference type="STRING" id="1508404.JMA_20750"/>
<dbReference type="Gene3D" id="3.20.20.240">
    <property type="entry name" value="Methylmalonyl-CoA mutase"/>
    <property type="match status" value="2"/>
</dbReference>
<dbReference type="GO" id="GO:0016866">
    <property type="term" value="F:intramolecular transferase activity"/>
    <property type="evidence" value="ECO:0007669"/>
    <property type="project" value="InterPro"/>
</dbReference>
<keyword evidence="5" id="KW-0170">Cobalt</keyword>
<keyword evidence="8" id="KW-1185">Reference proteome</keyword>
<feature type="domain" description="Methylmalonyl-CoA mutase alpha/beta chain catalytic" evidence="6">
    <location>
        <begin position="166"/>
        <end position="409"/>
    </location>
</feature>
<dbReference type="PANTHER" id="PTHR48101">
    <property type="entry name" value="METHYLMALONYL-COA MUTASE, MITOCHONDRIAL-RELATED"/>
    <property type="match status" value="1"/>
</dbReference>
<dbReference type="BioCyc" id="JESP1508404:G14D9-11330-MONOMER"/>
<reference evidence="7 8" key="1">
    <citation type="submission" date="2014-08" db="EMBL/GenBank/DDBJ databases">
        <title>Complete genome of a marine bacteria Jeotgalibacillus malaysiensis.</title>
        <authorList>
            <person name="Yaakop A.S."/>
            <person name="Chan K.-G."/>
            <person name="Goh K.M."/>
        </authorList>
    </citation>
    <scope>NUCLEOTIDE SEQUENCE [LARGE SCALE GENOMIC DNA]</scope>
    <source>
        <strain evidence="7 8">D5</strain>
    </source>
</reference>
<evidence type="ECO:0000256" key="4">
    <source>
        <dbReference type="ARBA" id="ARBA00023235"/>
    </source>
</evidence>
<dbReference type="GO" id="GO:0046872">
    <property type="term" value="F:metal ion binding"/>
    <property type="evidence" value="ECO:0007669"/>
    <property type="project" value="InterPro"/>
</dbReference>
<sequence length="541" mass="60056">MTLKDTEFPASSYDDWQEQVKKVLKGKPVDTLHIKTLEGVTIKPLYTDRPDQSDTHISRGWKSKAQWMISQQAQGERPEELIRFADEELKRGSEVAALNETNATLFNSDQALDFLTLKDNLHIYIKSSDITPWMAAAKKADITGILGKTCSDHELNENWIEDIITIDQVQPELQSIILSSLPIHDKGANAVQELAFILMQASRVIQLAEQSGWSAEKTFSKMHVEFAIGSDFFTEISKLRAFRAVWRHFTAQYGVDSTVTISTETSAFTKLTQDEHTNMLRSGNEAFAAVLGGTDYLYVRPHDGFNNVSSSQAVRAARNIGLILKEEMFLQKMIDPAGGSFYIEHLSKELAEMAWETLCDIEAGGGLSAAYQSFMADVQATRDQRDNGVRTRTKSLVGMNKYAPAEKNRIDNIPDTAGYAWDLLIHKVQNNPVRKIGLLTLGELKDYKPRADFVKGVFAGAGVVPEYHQDEADVCIVCGSDAAYDQLLAEAVQSKKPDQKFFIAGKREAEGIDGSLYHGIDIVSFLESVLFAGTGGVNHEA</sequence>
<accession>A0A0B5ARW3</accession>
<evidence type="ECO:0000259" key="6">
    <source>
        <dbReference type="Pfam" id="PF01642"/>
    </source>
</evidence>
<dbReference type="InterPro" id="IPR016176">
    <property type="entry name" value="Cbl-dep_enz_cat"/>
</dbReference>
<dbReference type="PANTHER" id="PTHR48101:SF1">
    <property type="entry name" value="METHYLMALONYL-COA MUTASE, LARGE SUBUNIT"/>
    <property type="match status" value="1"/>
</dbReference>
<dbReference type="HOGENOM" id="CLU_009523_6_0_9"/>
<comment type="similarity">
    <text evidence="2">Belongs to the methylmalonyl-CoA mutase family.</text>
</comment>
<evidence type="ECO:0000256" key="3">
    <source>
        <dbReference type="ARBA" id="ARBA00022628"/>
    </source>
</evidence>
<evidence type="ECO:0000256" key="5">
    <source>
        <dbReference type="ARBA" id="ARBA00023285"/>
    </source>
</evidence>
<name>A0A0B5ARW3_9BACL</name>
<dbReference type="SUPFAM" id="SSF51703">
    <property type="entry name" value="Cobalamin (vitamin B12)-dependent enzymes"/>
    <property type="match status" value="1"/>
</dbReference>
<evidence type="ECO:0000256" key="1">
    <source>
        <dbReference type="ARBA" id="ARBA00001922"/>
    </source>
</evidence>
<protein>
    <recommendedName>
        <fullName evidence="6">Methylmalonyl-CoA mutase alpha/beta chain catalytic domain-containing protein</fullName>
    </recommendedName>
</protein>
<dbReference type="GO" id="GO:0031419">
    <property type="term" value="F:cobalamin binding"/>
    <property type="evidence" value="ECO:0007669"/>
    <property type="project" value="UniProtKB-KW"/>
</dbReference>
<comment type="cofactor">
    <cofactor evidence="1">
        <name>adenosylcob(III)alamin</name>
        <dbReference type="ChEBI" id="CHEBI:18408"/>
    </cofactor>
</comment>
<proteinExistence type="inferred from homology"/>
<dbReference type="Proteomes" id="UP000031449">
    <property type="component" value="Chromosome"/>
</dbReference>
<organism evidence="7 8">
    <name type="scientific">Jeotgalibacillus malaysiensis</name>
    <dbReference type="NCBI Taxonomy" id="1508404"/>
    <lineage>
        <taxon>Bacteria</taxon>
        <taxon>Bacillati</taxon>
        <taxon>Bacillota</taxon>
        <taxon>Bacilli</taxon>
        <taxon>Bacillales</taxon>
        <taxon>Caryophanaceae</taxon>
        <taxon>Jeotgalibacillus</taxon>
    </lineage>
</organism>
<keyword evidence="3" id="KW-0846">Cobalamin</keyword>
<dbReference type="Gene3D" id="3.40.50.280">
    <property type="entry name" value="Cobalamin-binding domain"/>
    <property type="match status" value="1"/>
</dbReference>
<dbReference type="KEGG" id="jeo:JMA_20750"/>
<evidence type="ECO:0000313" key="8">
    <source>
        <dbReference type="Proteomes" id="UP000031449"/>
    </source>
</evidence>
<dbReference type="AlphaFoldDB" id="A0A0B5ARW3"/>
<evidence type="ECO:0000256" key="2">
    <source>
        <dbReference type="ARBA" id="ARBA00008465"/>
    </source>
</evidence>
<gene>
    <name evidence="7" type="ORF">JMA_20750</name>
</gene>
<dbReference type="InterPro" id="IPR036724">
    <property type="entry name" value="Cobalamin-bd_sf"/>
</dbReference>
<keyword evidence="4" id="KW-0413">Isomerase</keyword>
<dbReference type="Pfam" id="PF01642">
    <property type="entry name" value="MM_CoA_mutase"/>
    <property type="match status" value="1"/>
</dbReference>
<dbReference type="EMBL" id="CP009416">
    <property type="protein sequence ID" value="AJD91392.1"/>
    <property type="molecule type" value="Genomic_DNA"/>
</dbReference>
<dbReference type="SUPFAM" id="SSF52242">
    <property type="entry name" value="Cobalamin (vitamin B12)-binding domain"/>
    <property type="match status" value="1"/>
</dbReference>
<evidence type="ECO:0000313" key="7">
    <source>
        <dbReference type="EMBL" id="AJD91392.1"/>
    </source>
</evidence>